<dbReference type="CDD" id="cd06530">
    <property type="entry name" value="S26_SPase_I"/>
    <property type="match status" value="1"/>
</dbReference>
<proteinExistence type="inferred from homology"/>
<feature type="transmembrane region" description="Helical" evidence="4">
    <location>
        <begin position="6"/>
        <end position="24"/>
    </location>
</feature>
<keyword evidence="4" id="KW-1133">Transmembrane helix</keyword>
<sequence>MSGIWVWGVSAAVVFCVGLLVSALRSRFVYVTIRGRSMEPGYHDGDRVLVRRTAGLEVGQVIVLEAPIDGTWGKPPLSSGDRVEERVWIIKRVVALPGDPVPRQKIPALARAAESRVPAGSLVVLGDNPEASFDSRKFGYFPISRVLGVVIGHHRG</sequence>
<accession>A0A1H1D5E1</accession>
<dbReference type="Pfam" id="PF10502">
    <property type="entry name" value="Peptidase_S26"/>
    <property type="match status" value="2"/>
</dbReference>
<feature type="active site" evidence="3">
    <location>
        <position position="37"/>
    </location>
</feature>
<dbReference type="OrthoDB" id="5518017at2"/>
<dbReference type="EMBL" id="FNKK01000002">
    <property type="protein sequence ID" value="SDQ71046.1"/>
    <property type="molecule type" value="Genomic_DNA"/>
</dbReference>
<dbReference type="AlphaFoldDB" id="A0A1H1D5E1"/>
<dbReference type="PANTHER" id="PTHR43390">
    <property type="entry name" value="SIGNAL PEPTIDASE I"/>
    <property type="match status" value="1"/>
</dbReference>
<feature type="domain" description="Peptidase S26" evidence="5">
    <location>
        <begin position="11"/>
        <end position="102"/>
    </location>
</feature>
<dbReference type="InterPro" id="IPR019533">
    <property type="entry name" value="Peptidase_S26"/>
</dbReference>
<keyword evidence="4" id="KW-0472">Membrane</keyword>
<dbReference type="Gene3D" id="2.10.109.10">
    <property type="entry name" value="Umud Fragment, subunit A"/>
    <property type="match status" value="1"/>
</dbReference>
<keyword evidence="4" id="KW-0812">Transmembrane</keyword>
<evidence type="ECO:0000256" key="4">
    <source>
        <dbReference type="SAM" id="Phobius"/>
    </source>
</evidence>
<evidence type="ECO:0000256" key="3">
    <source>
        <dbReference type="PIRSR" id="PIRSR600223-1"/>
    </source>
</evidence>
<dbReference type="SUPFAM" id="SSF51306">
    <property type="entry name" value="LexA/Signal peptidase"/>
    <property type="match status" value="1"/>
</dbReference>
<dbReference type="GO" id="GO:0006465">
    <property type="term" value="P:signal peptide processing"/>
    <property type="evidence" value="ECO:0007669"/>
    <property type="project" value="InterPro"/>
</dbReference>
<gene>
    <name evidence="6" type="ORF">SAMN04489764_1803</name>
</gene>
<evidence type="ECO:0000259" key="5">
    <source>
        <dbReference type="Pfam" id="PF10502"/>
    </source>
</evidence>
<dbReference type="PANTHER" id="PTHR43390:SF1">
    <property type="entry name" value="CHLOROPLAST PROCESSING PEPTIDASE"/>
    <property type="match status" value="1"/>
</dbReference>
<comment type="subcellular location">
    <subcellularLocation>
        <location evidence="1">Cell membrane</location>
        <topology evidence="1">Single-pass type II membrane protein</topology>
    </subcellularLocation>
</comment>
<name>A0A1H1D5E1_9ACTN</name>
<dbReference type="PRINTS" id="PR00727">
    <property type="entry name" value="LEADERPTASE"/>
</dbReference>
<feature type="domain" description="Peptidase S26" evidence="5">
    <location>
        <begin position="113"/>
        <end position="150"/>
    </location>
</feature>
<reference evidence="6 7" key="1">
    <citation type="submission" date="2016-10" db="EMBL/GenBank/DDBJ databases">
        <authorList>
            <person name="de Groot N.N."/>
        </authorList>
    </citation>
    <scope>NUCLEOTIDE SEQUENCE [LARGE SCALE GENOMIC DNA]</scope>
    <source>
        <strain evidence="6 7">DSM 43794</strain>
    </source>
</reference>
<organism evidence="6 7">
    <name type="scientific">Thermostaphylospora chromogena</name>
    <dbReference type="NCBI Taxonomy" id="35622"/>
    <lineage>
        <taxon>Bacteria</taxon>
        <taxon>Bacillati</taxon>
        <taxon>Actinomycetota</taxon>
        <taxon>Actinomycetes</taxon>
        <taxon>Streptosporangiales</taxon>
        <taxon>Thermomonosporaceae</taxon>
        <taxon>Thermostaphylospora</taxon>
    </lineage>
</organism>
<dbReference type="GO" id="GO:0005886">
    <property type="term" value="C:plasma membrane"/>
    <property type="evidence" value="ECO:0007669"/>
    <property type="project" value="UniProtKB-SubCell"/>
</dbReference>
<evidence type="ECO:0000313" key="7">
    <source>
        <dbReference type="Proteomes" id="UP000217103"/>
    </source>
</evidence>
<dbReference type="STRING" id="35622.SAMN04489764_1803"/>
<comment type="similarity">
    <text evidence="2">Belongs to the peptidase S26 family.</text>
</comment>
<dbReference type="InterPro" id="IPR036286">
    <property type="entry name" value="LexA/Signal_pep-like_sf"/>
</dbReference>
<dbReference type="InterPro" id="IPR000223">
    <property type="entry name" value="Pept_S26A_signal_pept_1"/>
</dbReference>
<evidence type="ECO:0000313" key="6">
    <source>
        <dbReference type="EMBL" id="SDQ71046.1"/>
    </source>
</evidence>
<evidence type="ECO:0000256" key="1">
    <source>
        <dbReference type="ARBA" id="ARBA00004401"/>
    </source>
</evidence>
<dbReference type="RefSeq" id="WP_093258612.1">
    <property type="nucleotide sequence ID" value="NZ_FNKK01000002.1"/>
</dbReference>
<protein>
    <submittedName>
        <fullName evidence="6">Signal peptidase I</fullName>
    </submittedName>
</protein>
<keyword evidence="7" id="KW-1185">Reference proteome</keyword>
<dbReference type="Proteomes" id="UP000217103">
    <property type="component" value="Unassembled WGS sequence"/>
</dbReference>
<evidence type="ECO:0000256" key="2">
    <source>
        <dbReference type="ARBA" id="ARBA00009370"/>
    </source>
</evidence>
<dbReference type="GO" id="GO:0004252">
    <property type="term" value="F:serine-type endopeptidase activity"/>
    <property type="evidence" value="ECO:0007669"/>
    <property type="project" value="InterPro"/>
</dbReference>
<feature type="active site" evidence="3">
    <location>
        <position position="91"/>
    </location>
</feature>